<dbReference type="InterPro" id="IPR027417">
    <property type="entry name" value="P-loop_NTPase"/>
</dbReference>
<feature type="domain" description="Guanylate kinase-like" evidence="1">
    <location>
        <begin position="93"/>
        <end position="139"/>
    </location>
</feature>
<proteinExistence type="predicted"/>
<comment type="caution">
    <text evidence="3">The sequence shown here is derived from an EMBL/GenBank/DDBJ whole genome shotgun (WGS) entry which is preliminary data.</text>
</comment>
<dbReference type="PANTHER" id="PTHR23117:SF13">
    <property type="entry name" value="GUANYLATE KINASE"/>
    <property type="match status" value="1"/>
</dbReference>
<evidence type="ECO:0000259" key="1">
    <source>
        <dbReference type="PROSITE" id="PS50052"/>
    </source>
</evidence>
<dbReference type="Proteomes" id="UP000321393">
    <property type="component" value="Unassembled WGS sequence"/>
</dbReference>
<dbReference type="PANTHER" id="PTHR23117">
    <property type="entry name" value="GUANYLATE KINASE-RELATED"/>
    <property type="match status" value="1"/>
</dbReference>
<dbReference type="EMBL" id="SSTD01013385">
    <property type="protein sequence ID" value="TYK06751.1"/>
    <property type="molecule type" value="Genomic_DNA"/>
</dbReference>
<sequence length="210" mass="23487">MTRRFFCTSLSLSRSLTRHTKFHNPFPFPNLLKPIQSFPLTPPFFSSVSQIGDALSPTILPPDKADRSELLRSLEYLLGSSFHSDPLVPNPSPLVMVISGPPGVGKDAVIKRLREVREGLHFAVRATTRLMRPGEVDGKGSEVKLGERLIDRKTGTEESLLVRLPWVVKHVKHFDYVVVNADGKLESAVKLVESIIDAEKAKVWRRKTVV</sequence>
<evidence type="ECO:0000313" key="4">
    <source>
        <dbReference type="Proteomes" id="UP000321393"/>
    </source>
</evidence>
<dbReference type="Gene3D" id="3.40.50.300">
    <property type="entry name" value="P-loop containing nucleotide triphosphate hydrolases"/>
    <property type="match status" value="2"/>
</dbReference>
<dbReference type="GO" id="GO:0005829">
    <property type="term" value="C:cytosol"/>
    <property type="evidence" value="ECO:0007669"/>
    <property type="project" value="TreeGrafter"/>
</dbReference>
<name>A0A5D3C4B9_CUCMM</name>
<evidence type="ECO:0000313" key="5">
    <source>
        <dbReference type="Proteomes" id="UP000321947"/>
    </source>
</evidence>
<dbReference type="PROSITE" id="PS50052">
    <property type="entry name" value="GUANYLATE_KINASE_2"/>
    <property type="match status" value="1"/>
</dbReference>
<dbReference type="EMBL" id="SSTE01022915">
    <property type="protein sequence ID" value="KAA0031299.1"/>
    <property type="molecule type" value="Genomic_DNA"/>
</dbReference>
<dbReference type="Proteomes" id="UP000321947">
    <property type="component" value="Unassembled WGS sequence"/>
</dbReference>
<protein>
    <submittedName>
        <fullName evidence="3">Guanylate kinase 3</fullName>
    </submittedName>
</protein>
<dbReference type="GO" id="GO:0004385">
    <property type="term" value="F:GMP kinase activity"/>
    <property type="evidence" value="ECO:0007669"/>
    <property type="project" value="TreeGrafter"/>
</dbReference>
<keyword evidence="3" id="KW-0808">Transferase</keyword>
<reference evidence="4 5" key="1">
    <citation type="submission" date="2019-08" db="EMBL/GenBank/DDBJ databases">
        <title>Draft genome sequences of two oriental melons (Cucumis melo L. var makuwa).</title>
        <authorList>
            <person name="Kwon S.-Y."/>
        </authorList>
    </citation>
    <scope>NUCLEOTIDE SEQUENCE [LARGE SCALE GENOMIC DNA]</scope>
    <source>
        <strain evidence="5">cv. Chang Bougi</strain>
        <strain evidence="4">cv. SW 3</strain>
        <tissue evidence="3">Leaf</tissue>
    </source>
</reference>
<accession>A0A5D3C4B9</accession>
<keyword evidence="3" id="KW-0418">Kinase</keyword>
<dbReference type="STRING" id="1194695.A0A5D3C4B9"/>
<organism evidence="3 5">
    <name type="scientific">Cucumis melo var. makuwa</name>
    <name type="common">Oriental melon</name>
    <dbReference type="NCBI Taxonomy" id="1194695"/>
    <lineage>
        <taxon>Eukaryota</taxon>
        <taxon>Viridiplantae</taxon>
        <taxon>Streptophyta</taxon>
        <taxon>Embryophyta</taxon>
        <taxon>Tracheophyta</taxon>
        <taxon>Spermatophyta</taxon>
        <taxon>Magnoliopsida</taxon>
        <taxon>eudicotyledons</taxon>
        <taxon>Gunneridae</taxon>
        <taxon>Pentapetalae</taxon>
        <taxon>rosids</taxon>
        <taxon>fabids</taxon>
        <taxon>Cucurbitales</taxon>
        <taxon>Cucurbitaceae</taxon>
        <taxon>Benincaseae</taxon>
        <taxon>Cucumis</taxon>
    </lineage>
</organism>
<dbReference type="SUPFAM" id="SSF52540">
    <property type="entry name" value="P-loop containing nucleoside triphosphate hydrolases"/>
    <property type="match status" value="1"/>
</dbReference>
<evidence type="ECO:0000313" key="2">
    <source>
        <dbReference type="EMBL" id="KAA0031299.1"/>
    </source>
</evidence>
<dbReference type="AlphaFoldDB" id="A0A5D3C4B9"/>
<gene>
    <name evidence="3" type="ORF">E5676_scaffold13G00520</name>
    <name evidence="2" type="ORF">E6C27_scaffold139G00520</name>
</gene>
<dbReference type="InterPro" id="IPR008144">
    <property type="entry name" value="Guanylate_kin-like_dom"/>
</dbReference>
<dbReference type="OrthoDB" id="6334211at2759"/>
<evidence type="ECO:0000313" key="3">
    <source>
        <dbReference type="EMBL" id="TYK06751.1"/>
    </source>
</evidence>